<dbReference type="OMA" id="EYLCSAH"/>
<dbReference type="PROSITE" id="PS50835">
    <property type="entry name" value="IG_LIKE"/>
    <property type="match status" value="1"/>
</dbReference>
<name>S4RLH1_PETMA</name>
<dbReference type="Gene3D" id="2.60.40.10">
    <property type="entry name" value="Immunoglobulins"/>
    <property type="match status" value="2"/>
</dbReference>
<evidence type="ECO:0000256" key="1">
    <source>
        <dbReference type="ARBA" id="ARBA00011360"/>
    </source>
</evidence>
<dbReference type="SMART" id="SM00408">
    <property type="entry name" value="IGc2"/>
    <property type="match status" value="1"/>
</dbReference>
<dbReference type="Pfam" id="PF13927">
    <property type="entry name" value="Ig_3"/>
    <property type="match status" value="1"/>
</dbReference>
<dbReference type="HOGENOM" id="CLU_1699622_0_0_1"/>
<dbReference type="SUPFAM" id="SSF48726">
    <property type="entry name" value="Immunoglobulin"/>
    <property type="match status" value="1"/>
</dbReference>
<dbReference type="PANTHER" id="PTHR15360:SF4">
    <property type="entry name" value="PROTEIN KINASE DOMAIN-CONTAINING PROTEIN"/>
    <property type="match status" value="1"/>
</dbReference>
<sequence length="155" mass="16398">DVTYDPRVGFLLELPPPEAAGLLRCVATLGGVRQSSVPYLLVYVDSPSEAPVAALVASTSAASLHDDVTLVCEVKGQAGVTADVSWKFPGQQQYMVLTTSDVHVRLSQGDFPPSVRETRSVLLIPHFLAHDAGEYLCSAHNAKGASIATANIILL</sequence>
<reference evidence="4" key="1">
    <citation type="submission" date="2025-08" db="UniProtKB">
        <authorList>
            <consortium name="Ensembl"/>
        </authorList>
    </citation>
    <scope>IDENTIFICATION</scope>
</reference>
<dbReference type="GeneTree" id="ENSGT00390000017153"/>
<dbReference type="InterPro" id="IPR003599">
    <property type="entry name" value="Ig_sub"/>
</dbReference>
<proteinExistence type="predicted"/>
<feature type="domain" description="Ig-like" evidence="3">
    <location>
        <begin position="51"/>
        <end position="153"/>
    </location>
</feature>
<dbReference type="InterPro" id="IPR042495">
    <property type="entry name" value="PDGFRL"/>
</dbReference>
<dbReference type="PANTHER" id="PTHR15360">
    <property type="entry name" value="PLATELET-DERIVED GROWTH FACTOR RECEPTOR LIKE"/>
    <property type="match status" value="1"/>
</dbReference>
<reference evidence="4" key="2">
    <citation type="submission" date="2025-09" db="UniProtKB">
        <authorList>
            <consortium name="Ensembl"/>
        </authorList>
    </citation>
    <scope>IDENTIFICATION</scope>
</reference>
<dbReference type="SMART" id="SM00409">
    <property type="entry name" value="IG"/>
    <property type="match status" value="1"/>
</dbReference>
<accession>S4RLH1</accession>
<dbReference type="InterPro" id="IPR036179">
    <property type="entry name" value="Ig-like_dom_sf"/>
</dbReference>
<dbReference type="InterPro" id="IPR007110">
    <property type="entry name" value="Ig-like_dom"/>
</dbReference>
<comment type="subunit">
    <text evidence="1">Forms a complex composed of PDGFRL, TNK2 and GRB2.</text>
</comment>
<evidence type="ECO:0000313" key="4">
    <source>
        <dbReference type="Ensembl" id="ENSPMAP00000006057.1"/>
    </source>
</evidence>
<dbReference type="CDD" id="cd00096">
    <property type="entry name" value="Ig"/>
    <property type="match status" value="1"/>
</dbReference>
<dbReference type="InterPro" id="IPR013783">
    <property type="entry name" value="Ig-like_fold"/>
</dbReference>
<protein>
    <recommendedName>
        <fullName evidence="2">Platelet-derived growth factor receptor-like protein</fullName>
    </recommendedName>
</protein>
<dbReference type="InterPro" id="IPR003598">
    <property type="entry name" value="Ig_sub2"/>
</dbReference>
<evidence type="ECO:0000256" key="2">
    <source>
        <dbReference type="ARBA" id="ARBA00019671"/>
    </source>
</evidence>
<evidence type="ECO:0000259" key="3">
    <source>
        <dbReference type="PROSITE" id="PS50835"/>
    </source>
</evidence>
<organism evidence="4">
    <name type="scientific">Petromyzon marinus</name>
    <name type="common">Sea lamprey</name>
    <dbReference type="NCBI Taxonomy" id="7757"/>
    <lineage>
        <taxon>Eukaryota</taxon>
        <taxon>Metazoa</taxon>
        <taxon>Chordata</taxon>
        <taxon>Craniata</taxon>
        <taxon>Vertebrata</taxon>
        <taxon>Cyclostomata</taxon>
        <taxon>Hyperoartia</taxon>
        <taxon>Petromyzontiformes</taxon>
        <taxon>Petromyzontidae</taxon>
        <taxon>Petromyzon</taxon>
    </lineage>
</organism>
<dbReference type="Ensembl" id="ENSPMAT00000006085.1">
    <property type="protein sequence ID" value="ENSPMAP00000006057.1"/>
    <property type="gene ID" value="ENSPMAG00000005500.1"/>
</dbReference>
<dbReference type="AlphaFoldDB" id="S4RLH1"/>
<dbReference type="STRING" id="7757.ENSPMAP00000006057"/>